<dbReference type="PANTHER" id="PTHR34071">
    <property type="entry name" value="5-NITROIMIDAZOLE ANTIBIOTICS RESISTANCE PROTEIN, NIMA-FAMILY-RELATED PROTEIN-RELATED"/>
    <property type="match status" value="1"/>
</dbReference>
<dbReference type="PATRIC" id="fig|1125699.3.peg.2273"/>
<reference evidence="1 2" key="1">
    <citation type="submission" date="2013-04" db="EMBL/GenBank/DDBJ databases">
        <title>The Genome Sequence of Treponema maltophilum ATCC 51939.</title>
        <authorList>
            <consortium name="The Broad Institute Genomics Platform"/>
            <person name="Earl A."/>
            <person name="Ward D."/>
            <person name="Feldgarden M."/>
            <person name="Gevers D."/>
            <person name="Leonetti C."/>
            <person name="Blanton J.M."/>
            <person name="Dewhirst F.E."/>
            <person name="Izard J."/>
            <person name="Walker B."/>
            <person name="Young S."/>
            <person name="Zeng Q."/>
            <person name="Gargeya S."/>
            <person name="Fitzgerald M."/>
            <person name="Haas B."/>
            <person name="Abouelleil A."/>
            <person name="Allen A.W."/>
            <person name="Alvarado L."/>
            <person name="Arachchi H.M."/>
            <person name="Berlin A.M."/>
            <person name="Chapman S.B."/>
            <person name="Gainer-Dewar J."/>
            <person name="Goldberg J."/>
            <person name="Griggs A."/>
            <person name="Gujja S."/>
            <person name="Hansen M."/>
            <person name="Howarth C."/>
            <person name="Imamovic A."/>
            <person name="Ireland A."/>
            <person name="Larimer J."/>
            <person name="McCowan C."/>
            <person name="Murphy C."/>
            <person name="Pearson M."/>
            <person name="Poon T.W."/>
            <person name="Priest M."/>
            <person name="Roberts A."/>
            <person name="Saif S."/>
            <person name="Shea T."/>
            <person name="Sisk P."/>
            <person name="Sykes S."/>
            <person name="Wortman J."/>
            <person name="Nusbaum C."/>
            <person name="Birren B."/>
        </authorList>
    </citation>
    <scope>NUCLEOTIDE SEQUENCE [LARGE SCALE GENOMIC DNA]</scope>
    <source>
        <strain evidence="1 2">ATCC 51939</strain>
    </source>
</reference>
<dbReference type="STRING" id="1125699.HMPREF9194_02252"/>
<dbReference type="eggNOG" id="COG3467">
    <property type="taxonomic scope" value="Bacteria"/>
</dbReference>
<evidence type="ECO:0000313" key="1">
    <source>
        <dbReference type="EMBL" id="EPF31897.1"/>
    </source>
</evidence>
<organism evidence="1 2">
    <name type="scientific">Treponema maltophilum ATCC 51939</name>
    <dbReference type="NCBI Taxonomy" id="1125699"/>
    <lineage>
        <taxon>Bacteria</taxon>
        <taxon>Pseudomonadati</taxon>
        <taxon>Spirochaetota</taxon>
        <taxon>Spirochaetia</taxon>
        <taxon>Spirochaetales</taxon>
        <taxon>Treponemataceae</taxon>
        <taxon>Treponema</taxon>
    </lineage>
</organism>
<keyword evidence="2" id="KW-1185">Reference proteome</keyword>
<gene>
    <name evidence="1" type="ORF">HMPREF9194_02252</name>
</gene>
<dbReference type="AlphaFoldDB" id="S3KI23"/>
<dbReference type="PANTHER" id="PTHR34071:SF2">
    <property type="entry name" value="FLAVIN-NUCLEOTIDE-BINDING PROTEIN"/>
    <property type="match status" value="1"/>
</dbReference>
<dbReference type="Gene3D" id="2.30.110.10">
    <property type="entry name" value="Electron Transport, Fmn-binding Protein, Chain A"/>
    <property type="match status" value="1"/>
</dbReference>
<protein>
    <recommendedName>
        <fullName evidence="3">Pyridoxamine 5'-phosphate oxidase putative domain-containing protein</fullName>
    </recommendedName>
</protein>
<dbReference type="Proteomes" id="UP000014541">
    <property type="component" value="Unassembled WGS sequence"/>
</dbReference>
<proteinExistence type="predicted"/>
<evidence type="ECO:0000313" key="2">
    <source>
        <dbReference type="Proteomes" id="UP000014541"/>
    </source>
</evidence>
<dbReference type="OrthoDB" id="9794935at2"/>
<dbReference type="EMBL" id="ATFF01000006">
    <property type="protein sequence ID" value="EPF31897.1"/>
    <property type="molecule type" value="Genomic_DNA"/>
</dbReference>
<accession>S3KI23</accession>
<dbReference type="SUPFAM" id="SSF50475">
    <property type="entry name" value="FMN-binding split barrel"/>
    <property type="match status" value="1"/>
</dbReference>
<comment type="caution">
    <text evidence="1">The sequence shown here is derived from an EMBL/GenBank/DDBJ whole genome shotgun (WGS) entry which is preliminary data.</text>
</comment>
<dbReference type="HOGENOM" id="CLU_067890_1_0_12"/>
<dbReference type="InterPro" id="IPR012349">
    <property type="entry name" value="Split_barrel_FMN-bd"/>
</dbReference>
<name>S3KI23_TREMA</name>
<dbReference type="RefSeq" id="WP_016526505.1">
    <property type="nucleotide sequence ID" value="NZ_KE332518.1"/>
</dbReference>
<dbReference type="InterPro" id="IPR024747">
    <property type="entry name" value="Pyridox_Oxase-rel"/>
</dbReference>
<dbReference type="Pfam" id="PF12900">
    <property type="entry name" value="Pyridox_ox_2"/>
    <property type="match status" value="1"/>
</dbReference>
<sequence>MRRTDREVTDPAQIARIVEKAKIVHVGMADGGRPYVVPLHYGALFNDGILTLYLHCANEGRKLDFIKKNPQVFIEIDTDIAPISGGEIPCKYGSAYASVMGEGTAQIVENGDEKIFGLECIMKTQTDRDFTVSAQMAAAVTVLKIEVPRVTAKSRRLEAHKH</sequence>
<evidence type="ECO:0008006" key="3">
    <source>
        <dbReference type="Google" id="ProtNLM"/>
    </source>
</evidence>